<gene>
    <name evidence="2" type="ORF">QE405_000746</name>
</gene>
<dbReference type="EMBL" id="JAUTAN010000001">
    <property type="protein sequence ID" value="MDQ1103462.1"/>
    <property type="molecule type" value="Genomic_DNA"/>
</dbReference>
<evidence type="ECO:0000256" key="1">
    <source>
        <dbReference type="SAM" id="Phobius"/>
    </source>
</evidence>
<evidence type="ECO:0000313" key="3">
    <source>
        <dbReference type="Proteomes" id="UP001239215"/>
    </source>
</evidence>
<keyword evidence="1" id="KW-0812">Transmembrane</keyword>
<keyword evidence="1" id="KW-1133">Transmembrane helix</keyword>
<keyword evidence="1" id="KW-0472">Membrane</keyword>
<organism evidence="2 3">
    <name type="scientific">Nocardioides zeae</name>
    <dbReference type="NCBI Taxonomy" id="1457234"/>
    <lineage>
        <taxon>Bacteria</taxon>
        <taxon>Bacillati</taxon>
        <taxon>Actinomycetota</taxon>
        <taxon>Actinomycetes</taxon>
        <taxon>Propionibacteriales</taxon>
        <taxon>Nocardioidaceae</taxon>
        <taxon>Nocardioides</taxon>
    </lineage>
</organism>
<name>A0AAJ1X2D7_9ACTN</name>
<dbReference type="RefSeq" id="WP_307198880.1">
    <property type="nucleotide sequence ID" value="NZ_JAUTAN010000001.1"/>
</dbReference>
<evidence type="ECO:0000313" key="2">
    <source>
        <dbReference type="EMBL" id="MDQ1103462.1"/>
    </source>
</evidence>
<reference evidence="2" key="1">
    <citation type="submission" date="2023-07" db="EMBL/GenBank/DDBJ databases">
        <title>Functional and genomic diversity of the sorghum phyllosphere microbiome.</title>
        <authorList>
            <person name="Shade A."/>
        </authorList>
    </citation>
    <scope>NUCLEOTIDE SEQUENCE</scope>
    <source>
        <strain evidence="2">SORGH_AS_1067</strain>
    </source>
</reference>
<feature type="transmembrane region" description="Helical" evidence="1">
    <location>
        <begin position="31"/>
        <end position="49"/>
    </location>
</feature>
<dbReference type="Proteomes" id="UP001239215">
    <property type="component" value="Unassembled WGS sequence"/>
</dbReference>
<sequence>MSRFTDVVAGLVLVLLMVALALRAGATGGWWWAVVPLAVVVALTGAYGAGRALRRTSPRTSGAGGSRDRW</sequence>
<protein>
    <submittedName>
        <fullName evidence="2">CDP-diglyceride synthetase</fullName>
    </submittedName>
</protein>
<dbReference type="AlphaFoldDB" id="A0AAJ1X2D7"/>
<proteinExistence type="predicted"/>
<comment type="caution">
    <text evidence="2">The sequence shown here is derived from an EMBL/GenBank/DDBJ whole genome shotgun (WGS) entry which is preliminary data.</text>
</comment>
<accession>A0AAJ1X2D7</accession>